<dbReference type="PANTHER" id="PTHR13693">
    <property type="entry name" value="CLASS II AMINOTRANSFERASE/8-AMINO-7-OXONONANOATE SYNTHASE"/>
    <property type="match status" value="1"/>
</dbReference>
<comment type="pathway">
    <text evidence="3">Sphingolipid metabolism.</text>
</comment>
<dbReference type="Gene3D" id="3.40.640.10">
    <property type="entry name" value="Type I PLP-dependent aspartate aminotransferase-like (Major domain)"/>
    <property type="match status" value="1"/>
</dbReference>
<dbReference type="InterPro" id="IPR050087">
    <property type="entry name" value="AON_synthase_class-II"/>
</dbReference>
<dbReference type="InterPro" id="IPR015421">
    <property type="entry name" value="PyrdxlP-dep_Trfase_major"/>
</dbReference>
<organism evidence="16 17">
    <name type="scientific">Polistes dominula</name>
    <name type="common">European paper wasp</name>
    <name type="synonym">Vespa dominula</name>
    <dbReference type="NCBI Taxonomy" id="743375"/>
    <lineage>
        <taxon>Eukaryota</taxon>
        <taxon>Metazoa</taxon>
        <taxon>Ecdysozoa</taxon>
        <taxon>Arthropoda</taxon>
        <taxon>Hexapoda</taxon>
        <taxon>Insecta</taxon>
        <taxon>Pterygota</taxon>
        <taxon>Neoptera</taxon>
        <taxon>Endopterygota</taxon>
        <taxon>Hymenoptera</taxon>
        <taxon>Apocrita</taxon>
        <taxon>Aculeata</taxon>
        <taxon>Vespoidea</taxon>
        <taxon>Vespidae</taxon>
        <taxon>Polistinae</taxon>
        <taxon>Polistini</taxon>
        <taxon>Polistes</taxon>
    </lineage>
</organism>
<dbReference type="SUPFAM" id="SSF53383">
    <property type="entry name" value="PLP-dependent transferases"/>
    <property type="match status" value="1"/>
</dbReference>
<dbReference type="EC" id="2.3.1.50" evidence="5"/>
<evidence type="ECO:0000313" key="16">
    <source>
        <dbReference type="Proteomes" id="UP000694924"/>
    </source>
</evidence>
<keyword evidence="7" id="KW-0663">Pyridoxal phosphate</keyword>
<dbReference type="PANTHER" id="PTHR13693:SF2">
    <property type="entry name" value="SERINE PALMITOYLTRANSFERASE 1"/>
    <property type="match status" value="1"/>
</dbReference>
<dbReference type="Gene3D" id="3.90.1150.10">
    <property type="entry name" value="Aspartate Aminotransferase, domain 1"/>
    <property type="match status" value="1"/>
</dbReference>
<evidence type="ECO:0000256" key="12">
    <source>
        <dbReference type="ARBA" id="ARBA00041765"/>
    </source>
</evidence>
<keyword evidence="8" id="KW-0746">Sphingolipid metabolism</keyword>
<evidence type="ECO:0000256" key="10">
    <source>
        <dbReference type="ARBA" id="ARBA00023315"/>
    </source>
</evidence>
<accession>A0ABM1IT83</accession>
<evidence type="ECO:0000256" key="9">
    <source>
        <dbReference type="ARBA" id="ARBA00023098"/>
    </source>
</evidence>
<keyword evidence="6" id="KW-0808">Transferase</keyword>
<keyword evidence="9" id="KW-0443">Lipid metabolism</keyword>
<dbReference type="InterPro" id="IPR015424">
    <property type="entry name" value="PyrdxlP-dep_Trfase"/>
</dbReference>
<evidence type="ECO:0000256" key="8">
    <source>
        <dbReference type="ARBA" id="ARBA00022919"/>
    </source>
</evidence>
<reference evidence="17" key="1">
    <citation type="submission" date="2025-08" db="UniProtKB">
        <authorList>
            <consortium name="RefSeq"/>
        </authorList>
    </citation>
    <scope>IDENTIFICATION</scope>
    <source>
        <tissue evidence="17">Whole body</tissue>
    </source>
</reference>
<evidence type="ECO:0000256" key="3">
    <source>
        <dbReference type="ARBA" id="ARBA00004991"/>
    </source>
</evidence>
<dbReference type="Pfam" id="PF00155">
    <property type="entry name" value="Aminotran_1_2"/>
    <property type="match status" value="1"/>
</dbReference>
<evidence type="ECO:0000256" key="7">
    <source>
        <dbReference type="ARBA" id="ARBA00022898"/>
    </source>
</evidence>
<keyword evidence="14" id="KW-0472">Membrane</keyword>
<dbReference type="InterPro" id="IPR004839">
    <property type="entry name" value="Aminotransferase_I/II_large"/>
</dbReference>
<comment type="pathway">
    <text evidence="2">Lipid metabolism; sphingolipid metabolism.</text>
</comment>
<dbReference type="RefSeq" id="XP_015183420.1">
    <property type="nucleotide sequence ID" value="XM_015327934.1"/>
</dbReference>
<gene>
    <name evidence="17" type="primary">LOC107070075</name>
</gene>
<keyword evidence="16" id="KW-1185">Reference proteome</keyword>
<protein>
    <recommendedName>
        <fullName evidence="11">Serine palmitoyltransferase 1</fullName>
        <ecNumber evidence="5">2.3.1.50</ecNumber>
    </recommendedName>
    <alternativeName>
        <fullName evidence="12">Long chain base biosynthesis protein 1</fullName>
    </alternativeName>
    <alternativeName>
        <fullName evidence="13">Serine-palmitoyl-CoA transferase 1</fullName>
    </alternativeName>
</protein>
<evidence type="ECO:0000313" key="17">
    <source>
        <dbReference type="RefSeq" id="XP_015183420.1"/>
    </source>
</evidence>
<evidence type="ECO:0000256" key="2">
    <source>
        <dbReference type="ARBA" id="ARBA00004760"/>
    </source>
</evidence>
<dbReference type="Proteomes" id="UP000694924">
    <property type="component" value="Unplaced"/>
</dbReference>
<dbReference type="GeneID" id="107070075"/>
<evidence type="ECO:0000259" key="15">
    <source>
        <dbReference type="Pfam" id="PF00155"/>
    </source>
</evidence>
<feature type="transmembrane region" description="Helical" evidence="14">
    <location>
        <begin position="20"/>
        <end position="37"/>
    </location>
</feature>
<sequence>MSSKFLFIESMEILSTIPQYYTLLKIFTVLLFLWFIIKKLYPRENITEDVLNKKLAEWRPEPLVPEVDPNHPSLHPLIVTSRVGKNVVINGKKCLNVGSQNYLGLTESRELDLTAMWAVKKYGVGSCGPRGFYGTIDTHLDLEERLAKFTGTEEAIVFSYAFSTVSTAIPAYCKKNDLVYVDSKINYAIQKGLDASRSTIIYFNHNDVQHLEELLLEQDKKDKQNPKKAAKIKRFLIIEGIYAYTGQICPLPELVALRKKYKLRLFIDESISIGTLGANGKGVTEHFDVPKDEIDMIMGSFETAMGSVGGFCAGTSFIIEHQRLGALGYCFSASLAPLLTKATITAITIMEKSPRNFERLKENCIVVDNALKEVPYIKTTSSVESPLKHLYLKEEKSYLEEVKILNSISKKCIENKLAIVRPIYLENEYKQPRPSLRLCVSVLLDDSDIDFAISTLKKCVNEVFK</sequence>
<keyword evidence="14" id="KW-0812">Transmembrane</keyword>
<comment type="cofactor">
    <cofactor evidence="1">
        <name>pyridoxal 5'-phosphate</name>
        <dbReference type="ChEBI" id="CHEBI:597326"/>
    </cofactor>
</comment>
<comment type="similarity">
    <text evidence="4">Belongs to the class-II pyridoxal-phosphate-dependent aminotransferase family.</text>
</comment>
<proteinExistence type="inferred from homology"/>
<evidence type="ECO:0000256" key="13">
    <source>
        <dbReference type="ARBA" id="ARBA00042649"/>
    </source>
</evidence>
<name>A0ABM1IT83_POLDO</name>
<evidence type="ECO:0000256" key="5">
    <source>
        <dbReference type="ARBA" id="ARBA00013220"/>
    </source>
</evidence>
<evidence type="ECO:0000256" key="6">
    <source>
        <dbReference type="ARBA" id="ARBA00022679"/>
    </source>
</evidence>
<evidence type="ECO:0000256" key="1">
    <source>
        <dbReference type="ARBA" id="ARBA00001933"/>
    </source>
</evidence>
<keyword evidence="10" id="KW-0012">Acyltransferase</keyword>
<evidence type="ECO:0000256" key="14">
    <source>
        <dbReference type="SAM" id="Phobius"/>
    </source>
</evidence>
<feature type="domain" description="Aminotransferase class I/classII large" evidence="15">
    <location>
        <begin position="93"/>
        <end position="453"/>
    </location>
</feature>
<keyword evidence="14" id="KW-1133">Transmembrane helix</keyword>
<evidence type="ECO:0000256" key="4">
    <source>
        <dbReference type="ARBA" id="ARBA00008392"/>
    </source>
</evidence>
<evidence type="ECO:0000256" key="11">
    <source>
        <dbReference type="ARBA" id="ARBA00041066"/>
    </source>
</evidence>
<dbReference type="InterPro" id="IPR015422">
    <property type="entry name" value="PyrdxlP-dep_Trfase_small"/>
</dbReference>